<evidence type="ECO:0000256" key="1">
    <source>
        <dbReference type="SAM" id="MobiDB-lite"/>
    </source>
</evidence>
<evidence type="ECO:0000313" key="3">
    <source>
        <dbReference type="Proteomes" id="UP001208570"/>
    </source>
</evidence>
<organism evidence="2 3">
    <name type="scientific">Paralvinella palmiformis</name>
    <dbReference type="NCBI Taxonomy" id="53620"/>
    <lineage>
        <taxon>Eukaryota</taxon>
        <taxon>Metazoa</taxon>
        <taxon>Spiralia</taxon>
        <taxon>Lophotrochozoa</taxon>
        <taxon>Annelida</taxon>
        <taxon>Polychaeta</taxon>
        <taxon>Sedentaria</taxon>
        <taxon>Canalipalpata</taxon>
        <taxon>Terebellida</taxon>
        <taxon>Terebelliformia</taxon>
        <taxon>Alvinellidae</taxon>
        <taxon>Paralvinella</taxon>
    </lineage>
</organism>
<dbReference type="Proteomes" id="UP001208570">
    <property type="component" value="Unassembled WGS sequence"/>
</dbReference>
<sequence length="413" mass="45462">MMSRCFYLFANYPDDDDDDDDDSRGRCLGERGPSEVRRHSTAREPPHHHRTTITISRTTAATTAAITASSPHHHTEDLISTIAKETVLSSTIEMAVTGKALYLGLIVALTTTCRCSADNLNLNGYRINVDGFERIRIARPDGQAVSLAPRGFYERDQHGKDVPGDAHKVQLADMASQNVTVGEACSRLIPNSNTEGRFLNVDAILEGDHQTVSLGYDVYYATRSGAFVRNKELQRIYANNVILTLTLDGWKWCSPCDGDDGASVTGAFLDVDVIVELPEGATVEEQDVKNGPREITLGNRMTLYLSNQVMTDGTWHAMPSGYPKLTAIPDQPNSYAMIIRLPKFDVRVMYDPVISIDDGDVKFPEPDNDTSNIPCSRDNGGDAPMPGTGNRPSAASWWLLWIFSAFSLCGRIR</sequence>
<protein>
    <submittedName>
        <fullName evidence="2">Uncharacterized protein</fullName>
    </submittedName>
</protein>
<reference evidence="2" key="1">
    <citation type="journal article" date="2023" name="Mol. Biol. Evol.">
        <title>Third-Generation Sequencing Reveals the Adaptive Role of the Epigenome in Three Deep-Sea Polychaetes.</title>
        <authorList>
            <person name="Perez M."/>
            <person name="Aroh O."/>
            <person name="Sun Y."/>
            <person name="Lan Y."/>
            <person name="Juniper S.K."/>
            <person name="Young C.R."/>
            <person name="Angers B."/>
            <person name="Qian P.Y."/>
        </authorList>
    </citation>
    <scope>NUCLEOTIDE SEQUENCE</scope>
    <source>
        <strain evidence="2">P08H-3</strain>
    </source>
</reference>
<comment type="caution">
    <text evidence="2">The sequence shown here is derived from an EMBL/GenBank/DDBJ whole genome shotgun (WGS) entry which is preliminary data.</text>
</comment>
<gene>
    <name evidence="2" type="ORF">LSH36_55g00042</name>
</gene>
<feature type="compositionally biased region" description="Basic and acidic residues" evidence="1">
    <location>
        <begin position="23"/>
        <end position="45"/>
    </location>
</feature>
<proteinExistence type="predicted"/>
<feature type="region of interest" description="Disordered" evidence="1">
    <location>
        <begin position="360"/>
        <end position="389"/>
    </location>
</feature>
<name>A0AAD9K5R8_9ANNE</name>
<evidence type="ECO:0000313" key="2">
    <source>
        <dbReference type="EMBL" id="KAK2165051.1"/>
    </source>
</evidence>
<accession>A0AAD9K5R8</accession>
<dbReference type="AlphaFoldDB" id="A0AAD9K5R8"/>
<keyword evidence="3" id="KW-1185">Reference proteome</keyword>
<dbReference type="EMBL" id="JAODUP010000055">
    <property type="protein sequence ID" value="KAK2165051.1"/>
    <property type="molecule type" value="Genomic_DNA"/>
</dbReference>
<feature type="region of interest" description="Disordered" evidence="1">
    <location>
        <begin position="16"/>
        <end position="51"/>
    </location>
</feature>